<dbReference type="eggNOG" id="KOG0462">
    <property type="taxonomic scope" value="Eukaryota"/>
</dbReference>
<name>E3MI19_CAERE</name>
<sequence length="156" mass="18507">MTRQNCTNSESANFRRAFISQQKEVETVEYKYTRLINEPTKVRVNVDLKAPDLYLLLRKATERLYDFKCCKVTEFSQILPAAMARDRAKTLVQRLKREIPRQHFEVTKKTIEFEDYDCAKVFLEPLNQFRSIEDETKNWNWVDAVNSLVQALTHKL</sequence>
<dbReference type="Proteomes" id="UP000008281">
    <property type="component" value="Unassembled WGS sequence"/>
</dbReference>
<reference evidence="1" key="1">
    <citation type="submission" date="2007-07" db="EMBL/GenBank/DDBJ databases">
        <title>PCAP assembly of the Caenorhabditis remanei genome.</title>
        <authorList>
            <consortium name="The Caenorhabditis remanei Sequencing Consortium"/>
            <person name="Wilson R.K."/>
        </authorList>
    </citation>
    <scope>NUCLEOTIDE SEQUENCE [LARGE SCALE GENOMIC DNA]</scope>
    <source>
        <strain evidence="1">PB4641</strain>
    </source>
</reference>
<keyword evidence="2" id="KW-1185">Reference proteome</keyword>
<dbReference type="EMBL" id="DS268447">
    <property type="protein sequence ID" value="EFP02406.1"/>
    <property type="molecule type" value="Genomic_DNA"/>
</dbReference>
<proteinExistence type="predicted"/>
<dbReference type="HOGENOM" id="CLU_1688365_0_0_1"/>
<dbReference type="InParanoid" id="E3MI19"/>
<dbReference type="OrthoDB" id="10605454at2759"/>
<dbReference type="InterPro" id="IPR038363">
    <property type="entry name" value="LepA_C_sf"/>
</dbReference>
<dbReference type="AlphaFoldDB" id="E3MI19"/>
<dbReference type="Gene3D" id="3.30.70.2570">
    <property type="entry name" value="Elongation factor 4, C-terminal domain"/>
    <property type="match status" value="1"/>
</dbReference>
<protein>
    <submittedName>
        <fullName evidence="1">Uncharacterized protein</fullName>
    </submittedName>
</protein>
<dbReference type="STRING" id="31234.E3MI19"/>
<evidence type="ECO:0000313" key="2">
    <source>
        <dbReference type="Proteomes" id="UP000008281"/>
    </source>
</evidence>
<accession>E3MI19</accession>
<evidence type="ECO:0000313" key="1">
    <source>
        <dbReference type="EMBL" id="EFP02406.1"/>
    </source>
</evidence>
<organism evidence="2">
    <name type="scientific">Caenorhabditis remanei</name>
    <name type="common">Caenorhabditis vulgaris</name>
    <dbReference type="NCBI Taxonomy" id="31234"/>
    <lineage>
        <taxon>Eukaryota</taxon>
        <taxon>Metazoa</taxon>
        <taxon>Ecdysozoa</taxon>
        <taxon>Nematoda</taxon>
        <taxon>Chromadorea</taxon>
        <taxon>Rhabditida</taxon>
        <taxon>Rhabditina</taxon>
        <taxon>Rhabditomorpha</taxon>
        <taxon>Rhabditoidea</taxon>
        <taxon>Rhabditidae</taxon>
        <taxon>Peloderinae</taxon>
        <taxon>Caenorhabditis</taxon>
    </lineage>
</organism>
<gene>
    <name evidence="1" type="ORF">CRE_00957</name>
</gene>